<comment type="similarity">
    <text evidence="2">Belongs to the dynein heavy chain family.</text>
</comment>
<dbReference type="FunFam" id="1.10.8.710:FF:000002">
    <property type="entry name" value="dynein heavy chain 17, axonemal"/>
    <property type="match status" value="1"/>
</dbReference>
<dbReference type="Pfam" id="PF17852">
    <property type="entry name" value="Dynein_AAA_lid"/>
    <property type="match status" value="1"/>
</dbReference>
<dbReference type="FunFam" id="1.20.140.100:FF:000001">
    <property type="entry name" value="dynein heavy chain 17, axonemal"/>
    <property type="match status" value="1"/>
</dbReference>
<dbReference type="InterPro" id="IPR013594">
    <property type="entry name" value="Dynein_heavy_tail"/>
</dbReference>
<feature type="domain" description="Dynein heavy chain 3 AAA+ lid" evidence="21">
    <location>
        <begin position="2595"/>
        <end position="2691"/>
    </location>
</feature>
<dbReference type="InterPro" id="IPR041589">
    <property type="entry name" value="DNAH3_AAA_lid_1"/>
</dbReference>
<dbReference type="Pfam" id="PF12774">
    <property type="entry name" value="AAA_6"/>
    <property type="match status" value="1"/>
</dbReference>
<dbReference type="GO" id="GO:0031514">
    <property type="term" value="C:motile cilium"/>
    <property type="evidence" value="ECO:0007669"/>
    <property type="project" value="UniProtKB-ARBA"/>
</dbReference>
<dbReference type="Pfam" id="PF08385">
    <property type="entry name" value="DHC_N1"/>
    <property type="match status" value="1"/>
</dbReference>
<dbReference type="InterPro" id="IPR024743">
    <property type="entry name" value="Dynein_HC_stalk"/>
</dbReference>
<evidence type="ECO:0000259" key="16">
    <source>
        <dbReference type="Pfam" id="PF08393"/>
    </source>
</evidence>
<evidence type="ECO:0000259" key="17">
    <source>
        <dbReference type="Pfam" id="PF12774"/>
    </source>
</evidence>
<feature type="domain" description="Dynein heavy chain AAA module D4" evidence="19">
    <location>
        <begin position="2738"/>
        <end position="2997"/>
    </location>
</feature>
<dbReference type="PANTHER" id="PTHR45703:SF12">
    <property type="entry name" value="DYNEIN AXONEMAL HEAVY CHAIN 11"/>
    <property type="match status" value="1"/>
</dbReference>
<feature type="coiled-coil region" evidence="14">
    <location>
        <begin position="3061"/>
        <end position="3088"/>
    </location>
</feature>
<accession>A0A5N5Q015</accession>
<evidence type="ECO:0000313" key="22">
    <source>
        <dbReference type="EMBL" id="KAB5584586.1"/>
    </source>
</evidence>
<dbReference type="FunFam" id="1.10.287.2620:FF:000004">
    <property type="entry name" value="Dynein axonemal heavy chain 17"/>
    <property type="match status" value="1"/>
</dbReference>
<dbReference type="InterPro" id="IPR042228">
    <property type="entry name" value="Dynein_linker_3"/>
</dbReference>
<dbReference type="Gene3D" id="1.10.8.710">
    <property type="match status" value="1"/>
</dbReference>
<evidence type="ECO:0000256" key="7">
    <source>
        <dbReference type="ARBA" id="ARBA00022840"/>
    </source>
</evidence>
<sequence>MAEGGVRVPSGQLKVSALSDERVDFVKEQVFTALRLKTDKWNRFIGAEENQKALLDFLDHGWGERLVLFTGPGGTLHIGDEQSSSPWRTKLLCLLKKPGRGVSRSSFRSQLWLSEVPAQPLDHAPILVGQVLLSVLANLLNQTGWPRVLGQDIRKHLEQLRSRAVTLRGRAQGRTLLPLPLSVDRRDEQQLSSDLCLIDRALLYAIETMVIEWSQQMGSVLQRDSSQLLRQGDHVGPTAELHFWAHQKENLQGIQKQLQNPKVHQVLEILRRINSSYYTSFHDIIQKVNYAVVEAEDIDLHLKPLRKLIVAFEERSFTNLEPLFPALFHTLALIWTHSHFYCSPPRIVTLLTEFCNLLIDKAMVYLIPEELFKMELEEGVERVQRALQLIFQRTDRINERLLMIEELFASALDFLKLERVELGGSRGKILSEMVYRMNDEFHDSWRIFRESKYDPLDYSKEDFVRDYNRIVEQNHDFDQRLGTVLSLAFQHSSSLESAFKLLQIFGTLLERPRVHQLFAPNYSLLLAMFQEEVNLCQHILDTHRERLQNGCPVLGKNLPPVAGNLKWSQELRERILSNRSNLNHLTHVPLDSPEAEQVLRACECVLEVLDQLDEEMYATWCVGLDELCHMHMNEPLLSLDEESGLYHVSFNPVLTSVLREVKYFGLLRNHNVPNAALHLYSKQETLYVYTTTLSQVTQWYNKLHSTILDVELRLVEAEMEEVRRTLSPALKDLRWSQEELWDYIKSTRDLVHGISERVQKSQANLDTVHGLMGVFSQSACVRRRSSLRGELLYVADVEEKFKQQYRLVSETGERIHTLVQENAVLLGADVDSESWEAYTQHVDRMVLGGFCSAVRCSLQYLVDNTDSALRIAPLFEVQLTLTSDMTFHPSLDLSKTGNFYYIIDKMVADIFKMASYMNRVAKHKKAETYQVDIAQVPELCDLAQLIRTRARAIISKVKEFQNSFSSYRYLWTGDRAEFMRQFLLYGHALSAEEVELYADYELTKNPPKLDNFKEQIQEFESLYEAVQALEEKRVFGGWCQVDIKPFKISLMNTIKKWSWMFKEHLLNHVNNSVQDLSSFIENTECGLGKSVKDGDYAGLVDIMGHLMAIRDRQQNTEQQFKPLRSTSDLLKTYNQQLPEHVYALLEELPDKWKNLKKVAFTVKHEVAPLQSNEVAVIRRKCVRFEIKQHEFREQFLTEPIFSINTDEPYKLIDKTNRAVAHLENEMCKLQETAKLFEVSFPDYKQLRQCRSDIILLKAVWDMVIFVKSSILDWRKTPWKEINVEQMDMELRRFAKEMKTLDKEVRVWDVYAGLESTVKNLLTSLRAVNELQNSAVRERHWQQLMHTTGVSFMMDENTTLGDLLELQLHRVEEEVKNIVDKAVKEMAIEKVLAEIKQTWSLMSLSYETHTSTGTPLLKADENLIETLEDNQVQLQNILMSKHVEYFLVEVSGWQRRLMLADLVIGTWLGVQRTWAHLQSIFSNSEDIRNQLAHDAELFQGIHLDFQELMMKVVETANVTEVTNQPGYLDKLEALQQRLSVCEKSLAEYLETKRLTFPRFYFVSAADLLEIVSKGTQPRQVTRHLLKLFDNLADLKFRDEGEEEGKVEVAVGMYSREGEYVPFSESCLCEGQAECWLGRLELAMRSTVRQEISEAVAAYEDKSRDQWLFDYPAQVALTGSQIWWAMDVGIAFERVEEGFETALKDYNKKQILQLNSLINMLLGELSPGDRQKIMTLCTIDVHARDVVAKLISQKVTNGQAFAWLSQLRHRWDEQRKHCYINICDAQFQFSYEYLGNTNRLVITPLTDRCYITLTQSLHLTMSGAPSGPAGTGKTETTKDLGRSLGIMVYVFNCSEQMDYKSIGNIYKGLAQTGVWGCFDEFNRISVEVLSVVAVQVKTIQDAIRNKKQRFYFLGEEIELRPTVGIFITLNPGYAGRAELPENLKALFRPCAMVIPDFELICEIMLVAEGFIDARLLARKFISLYTLCKELLSKQDHYDWGLRAIKSVLVVAGSLKREDKSCPEEQVLMRALRDFNLPKIVTGDVQIFLGLISDLFPLLDIPRKRDLQLEKHVRQSIGELHLQPEENFILKVTQLEELLAVRHSVFVVGGAGTGKSQILKTLHRTYSNMKLKPVWSDMNPKAVTTDELFGFLHPATREWKDGLFSSTMRELSALSHDGPKWIVLDGDIDPMWIESLNTVMDDNKVLTLASNERISLTSSMRLLFEISHLKAATPATVSRAGILYVNPQDLGWSSYVTSWIDTRQAQSERANLTILFDKYVPYCLEQVRCNLKTITPIPETSMVQTLCCLLDCLLTDENTPADSPRELYEIYFVFACVWAFGGALFQDHLRDYRGEFSRWWNKEMRAVKFPSQGTVFDYYIDPNTKKFTPWSERTPPMVLVHSAETICLAYFVELLLEKGKPVMLVGNAGVGKTVLVWDTISKHREEYMVAKVPFNYYTTSAMLQRVLEKPLEKRAGRNFAPPGTKKLIYFVDDLNMPEVDAYGTVQPHTLIRQHLDYSHWYDRQRLVLKEIHNCQYVTCMNPTAGSFSVNPRLQRHFSVFAVHFPGAEALSTIYSSILSGYFQQGGFSYGVSRSVGALVQASICLHQKMTQNFLPTAIRFHYIFNLRDISNIFQGILFAQPETVRYPIELVYLWLHECSRVYSDKLMEEKDVELFSKILLDAGKRYFEGIDESIFIHQPLIYSHFAHGVGEPRYSQVSDWEKLQKTLTDALEHYNELHANMNLVLFEEAMQHICRISRILESPVGNALLIGVGGSGKQSLCRLAAFLSMLEVFQITLRKGYGIGDLRSDIAALYIKVGVKNIGTVFLHTDAQIPDERFLVLINDMLASGDIPDLFTEEEVDMIVASIRLELRGLGMLDTRENCWNFFIDRIRRQLKVVLCFSPVGFTLRTRARKFPALVNCTAIDWFHPWPQHALQSVSRTFISNIQGLEPAVKVSISEFISYAHTSVNEVSVKYQQNEKHFNYTTPKSFLEFMKLYGNLLATKRRELTQKMERLENGLQKLLTTASQVEDLKAKLALQEVELHHRNSDTEALIAKIGQQTDKLNQEKSVADAEEQRVAAIQDEVTKQQKETEEDLAKAEPALQAANSALNTLNRLNLTELRTFPNPPAIVTNVLAAVLVLLAPSGRIPKDRSWKAAKVIMSKVDDFLQTLISFDKEHVPDATVRVLRDEYLSDPDFNPEFVRVKSSAAAGLCAWVINIIRFHECLCSSLSPVLPSADLCVL</sequence>
<keyword evidence="6" id="KW-0547">Nucleotide-binding</keyword>
<feature type="domain" description="Dynein heavy chain AAA 5 extension" evidence="20">
    <location>
        <begin position="2271"/>
        <end position="2389"/>
    </location>
</feature>
<evidence type="ECO:0008006" key="24">
    <source>
        <dbReference type="Google" id="ProtNLM"/>
    </source>
</evidence>
<evidence type="ECO:0000256" key="12">
    <source>
        <dbReference type="ARBA" id="ARBA00023212"/>
    </source>
</evidence>
<keyword evidence="11" id="KW-0505">Motor protein</keyword>
<dbReference type="Pfam" id="PF12780">
    <property type="entry name" value="AAA_8"/>
    <property type="match status" value="1"/>
</dbReference>
<feature type="domain" description="Dynein heavy chain coiled coil stalk" evidence="18">
    <location>
        <begin position="3010"/>
        <end position="3225"/>
    </location>
</feature>
<keyword evidence="3" id="KW-0963">Cytoplasm</keyword>
<evidence type="ECO:0000256" key="3">
    <source>
        <dbReference type="ARBA" id="ARBA00022490"/>
    </source>
</evidence>
<feature type="domain" description="Dynein heavy chain tail" evidence="15">
    <location>
        <begin position="389"/>
        <end position="743"/>
    </location>
</feature>
<dbReference type="Pfam" id="PF12775">
    <property type="entry name" value="AAA_7"/>
    <property type="match status" value="1"/>
</dbReference>
<feature type="domain" description="Dynein heavy chain hydrolytic ATP-binding dynein motor region" evidence="17">
    <location>
        <begin position="1787"/>
        <end position="2113"/>
    </location>
</feature>
<dbReference type="InterPro" id="IPR027417">
    <property type="entry name" value="P-loop_NTPase"/>
</dbReference>
<dbReference type="GO" id="GO:0045505">
    <property type="term" value="F:dynein intermediate chain binding"/>
    <property type="evidence" value="ECO:0007669"/>
    <property type="project" value="InterPro"/>
</dbReference>
<evidence type="ECO:0000259" key="20">
    <source>
        <dbReference type="Pfam" id="PF17852"/>
    </source>
</evidence>
<dbReference type="InterPro" id="IPR041466">
    <property type="entry name" value="Dynein_AAA5_ext"/>
</dbReference>
<evidence type="ECO:0000256" key="2">
    <source>
        <dbReference type="ARBA" id="ARBA00008887"/>
    </source>
</evidence>
<evidence type="ECO:0000259" key="18">
    <source>
        <dbReference type="Pfam" id="PF12777"/>
    </source>
</evidence>
<keyword evidence="8" id="KW-0243">Dynein</keyword>
<dbReference type="FunFam" id="1.20.58.1120:FF:000002">
    <property type="entry name" value="Dynein heavy chain 9, axonemal"/>
    <property type="match status" value="1"/>
</dbReference>
<dbReference type="InterPro" id="IPR026983">
    <property type="entry name" value="DHC"/>
</dbReference>
<comment type="caution">
    <text evidence="22">The sequence shown here is derived from an EMBL/GenBank/DDBJ whole genome shotgun (WGS) entry which is preliminary data.</text>
</comment>
<keyword evidence="23" id="KW-1185">Reference proteome</keyword>
<gene>
    <name evidence="22" type="ORF">PHYPO_G00109240</name>
</gene>
<evidence type="ECO:0000256" key="5">
    <source>
        <dbReference type="ARBA" id="ARBA00022737"/>
    </source>
</evidence>
<evidence type="ECO:0000256" key="4">
    <source>
        <dbReference type="ARBA" id="ARBA00022701"/>
    </source>
</evidence>
<dbReference type="GO" id="GO:0007018">
    <property type="term" value="P:microtubule-based movement"/>
    <property type="evidence" value="ECO:0007669"/>
    <property type="project" value="InterPro"/>
</dbReference>
<dbReference type="FunFam" id="3.40.50.300:FF:000219">
    <property type="entry name" value="Dynein axonemal heavy chain 17"/>
    <property type="match status" value="1"/>
</dbReference>
<dbReference type="Gene3D" id="1.20.58.1120">
    <property type="match status" value="1"/>
</dbReference>
<dbReference type="GO" id="GO:0005524">
    <property type="term" value="F:ATP binding"/>
    <property type="evidence" value="ECO:0007669"/>
    <property type="project" value="UniProtKB-KW"/>
</dbReference>
<dbReference type="Gene3D" id="1.20.920.20">
    <property type="match status" value="1"/>
</dbReference>
<dbReference type="Gene3D" id="1.10.287.2620">
    <property type="match status" value="1"/>
</dbReference>
<dbReference type="Proteomes" id="UP000327468">
    <property type="component" value="Chromosome 2"/>
</dbReference>
<name>A0A5N5Q015_PANHP</name>
<dbReference type="FunFam" id="3.40.50.300:FF:000667">
    <property type="entry name" value="Dynein axonemal heavy chain 11"/>
    <property type="match status" value="1"/>
</dbReference>
<evidence type="ECO:0000256" key="1">
    <source>
        <dbReference type="ARBA" id="ARBA00004430"/>
    </source>
</evidence>
<dbReference type="Pfam" id="PF08393">
    <property type="entry name" value="DHC_N2"/>
    <property type="match status" value="1"/>
</dbReference>
<dbReference type="SUPFAM" id="SSF52540">
    <property type="entry name" value="P-loop containing nucleoside triphosphate hydrolases"/>
    <property type="match status" value="4"/>
</dbReference>
<evidence type="ECO:0000256" key="10">
    <source>
        <dbReference type="ARBA" id="ARBA00023069"/>
    </source>
</evidence>
<dbReference type="FunFam" id="3.20.180.20:FF:000001">
    <property type="entry name" value="Dynein axonemal heavy chain 5"/>
    <property type="match status" value="1"/>
</dbReference>
<dbReference type="EMBL" id="VFJC01000003">
    <property type="protein sequence ID" value="KAB5584586.1"/>
    <property type="molecule type" value="Genomic_DNA"/>
</dbReference>
<keyword evidence="9 14" id="KW-0175">Coiled coil</keyword>
<dbReference type="PANTHER" id="PTHR45703">
    <property type="entry name" value="DYNEIN HEAVY CHAIN"/>
    <property type="match status" value="1"/>
</dbReference>
<feature type="coiled-coil region" evidence="14">
    <location>
        <begin position="3002"/>
        <end position="3029"/>
    </location>
</feature>
<dbReference type="Pfam" id="PF17857">
    <property type="entry name" value="AAA_lid_1"/>
    <property type="match status" value="1"/>
</dbReference>
<comment type="subcellular location">
    <subcellularLocation>
        <location evidence="1">Cytoplasm</location>
        <location evidence="1">Cytoskeleton</location>
        <location evidence="1">Cilium axoneme</location>
    </subcellularLocation>
</comment>
<keyword evidence="4" id="KW-0493">Microtubule</keyword>
<evidence type="ECO:0000256" key="6">
    <source>
        <dbReference type="ARBA" id="ARBA00022741"/>
    </source>
</evidence>
<evidence type="ECO:0000256" key="13">
    <source>
        <dbReference type="ARBA" id="ARBA00023273"/>
    </source>
</evidence>
<dbReference type="InterPro" id="IPR013602">
    <property type="entry name" value="Dynein_heavy_linker"/>
</dbReference>
<organism evidence="22 23">
    <name type="scientific">Pangasianodon hypophthalmus</name>
    <name type="common">Striped catfish</name>
    <name type="synonym">Helicophagus hypophthalmus</name>
    <dbReference type="NCBI Taxonomy" id="310915"/>
    <lineage>
        <taxon>Eukaryota</taxon>
        <taxon>Metazoa</taxon>
        <taxon>Chordata</taxon>
        <taxon>Craniata</taxon>
        <taxon>Vertebrata</taxon>
        <taxon>Euteleostomi</taxon>
        <taxon>Actinopterygii</taxon>
        <taxon>Neopterygii</taxon>
        <taxon>Teleostei</taxon>
        <taxon>Ostariophysi</taxon>
        <taxon>Siluriformes</taxon>
        <taxon>Pangasiidae</taxon>
        <taxon>Pangasianodon</taxon>
    </lineage>
</organism>
<evidence type="ECO:0000259" key="21">
    <source>
        <dbReference type="Pfam" id="PF17857"/>
    </source>
</evidence>
<dbReference type="GO" id="GO:0051959">
    <property type="term" value="F:dynein light intermediate chain binding"/>
    <property type="evidence" value="ECO:0007669"/>
    <property type="project" value="InterPro"/>
</dbReference>
<evidence type="ECO:0000259" key="15">
    <source>
        <dbReference type="Pfam" id="PF08385"/>
    </source>
</evidence>
<dbReference type="InterPro" id="IPR035699">
    <property type="entry name" value="AAA_6"/>
</dbReference>
<dbReference type="Gene3D" id="1.10.472.130">
    <property type="match status" value="1"/>
</dbReference>
<dbReference type="FunFam" id="1.10.472.130:FF:000001">
    <property type="entry name" value="Dynein, axonemal, heavy chain 9"/>
    <property type="match status" value="1"/>
</dbReference>
<evidence type="ECO:0000256" key="8">
    <source>
        <dbReference type="ARBA" id="ARBA00023017"/>
    </source>
</evidence>
<keyword evidence="10" id="KW-0969">Cilium</keyword>
<evidence type="ECO:0000259" key="19">
    <source>
        <dbReference type="Pfam" id="PF12780"/>
    </source>
</evidence>
<dbReference type="Gene3D" id="1.20.920.30">
    <property type="match status" value="1"/>
</dbReference>
<proteinExistence type="inferred from homology"/>
<keyword evidence="13" id="KW-0966">Cell projection</keyword>
<dbReference type="InterPro" id="IPR024317">
    <property type="entry name" value="Dynein_heavy_chain_D4_dom"/>
</dbReference>
<dbReference type="Gene3D" id="3.20.180.20">
    <property type="entry name" value="Dynein heavy chain, N-terminal domain 2"/>
    <property type="match status" value="1"/>
</dbReference>
<dbReference type="FunFam" id="1.20.920.30:FF:000003">
    <property type="entry name" value="Dynein axonemal heavy chain 17"/>
    <property type="match status" value="1"/>
</dbReference>
<dbReference type="InterPro" id="IPR043157">
    <property type="entry name" value="Dynein_AAA1S"/>
</dbReference>
<dbReference type="FunFam" id="3.40.50.300:FF:002141">
    <property type="entry name" value="Dynein heavy chain"/>
    <property type="match status" value="1"/>
</dbReference>
<evidence type="ECO:0000256" key="11">
    <source>
        <dbReference type="ARBA" id="ARBA00023175"/>
    </source>
</evidence>
<keyword evidence="12" id="KW-0206">Cytoskeleton</keyword>
<dbReference type="Gene3D" id="1.20.140.100">
    <property type="entry name" value="Dynein heavy chain, N-terminal domain 2"/>
    <property type="match status" value="1"/>
</dbReference>
<dbReference type="Gene3D" id="3.40.50.300">
    <property type="entry name" value="P-loop containing nucleotide triphosphate hydrolases"/>
    <property type="match status" value="3"/>
</dbReference>
<evidence type="ECO:0000256" key="14">
    <source>
        <dbReference type="SAM" id="Coils"/>
    </source>
</evidence>
<evidence type="ECO:0000313" key="23">
    <source>
        <dbReference type="Proteomes" id="UP000327468"/>
    </source>
</evidence>
<dbReference type="GO" id="GO:0030286">
    <property type="term" value="C:dynein complex"/>
    <property type="evidence" value="ECO:0007669"/>
    <property type="project" value="UniProtKB-KW"/>
</dbReference>
<dbReference type="GO" id="GO:0005930">
    <property type="term" value="C:axoneme"/>
    <property type="evidence" value="ECO:0007669"/>
    <property type="project" value="UniProtKB-SubCell"/>
</dbReference>
<dbReference type="Pfam" id="PF12777">
    <property type="entry name" value="MT"/>
    <property type="match status" value="1"/>
</dbReference>
<keyword evidence="5" id="KW-0677">Repeat</keyword>
<dbReference type="InterPro" id="IPR042222">
    <property type="entry name" value="Dynein_2_N"/>
</dbReference>
<keyword evidence="7" id="KW-0067">ATP-binding</keyword>
<feature type="domain" description="Dynein heavy chain linker" evidence="16">
    <location>
        <begin position="1246"/>
        <end position="1653"/>
    </location>
</feature>
<evidence type="ECO:0000256" key="9">
    <source>
        <dbReference type="ARBA" id="ARBA00023054"/>
    </source>
</evidence>
<reference evidence="22 23" key="1">
    <citation type="submission" date="2019-06" db="EMBL/GenBank/DDBJ databases">
        <title>A chromosome-scale genome assembly of the striped catfish, Pangasianodon hypophthalmus.</title>
        <authorList>
            <person name="Wen M."/>
            <person name="Zahm M."/>
            <person name="Roques C."/>
            <person name="Cabau C."/>
            <person name="Klopp C."/>
            <person name="Donnadieu C."/>
            <person name="Jouanno E."/>
            <person name="Avarre J.-C."/>
            <person name="Campet M."/>
            <person name="Ha T.T.T."/>
            <person name="Dugue R."/>
            <person name="Lampietro C."/>
            <person name="Louis A."/>
            <person name="Herpin A."/>
            <person name="Echchiki A."/>
            <person name="Berthelot C."/>
            <person name="Parey E."/>
            <person name="Roest-Crollius H."/>
            <person name="Braasch I."/>
            <person name="Postlethwait J."/>
            <person name="Bobe J."/>
            <person name="Montfort J."/>
            <person name="Bouchez O."/>
            <person name="Begum T."/>
            <person name="Schartl M."/>
            <person name="Guiguen Y."/>
        </authorList>
    </citation>
    <scope>NUCLEOTIDE SEQUENCE [LARGE SCALE GENOMIC DNA]</scope>
    <source>
        <strain evidence="22 23">Indonesia</strain>
        <tissue evidence="22">Blood</tissue>
    </source>
</reference>
<protein>
    <recommendedName>
        <fullName evidence="24">Dynein, axonemal, heavy polypeptide 9 like</fullName>
    </recommendedName>
</protein>
<dbReference type="GO" id="GO:0005874">
    <property type="term" value="C:microtubule"/>
    <property type="evidence" value="ECO:0007669"/>
    <property type="project" value="UniProtKB-KW"/>
</dbReference>